<feature type="transmembrane region" description="Helical" evidence="2">
    <location>
        <begin position="38"/>
        <end position="58"/>
    </location>
</feature>
<reference evidence="3 4" key="1">
    <citation type="submission" date="2015-01" db="EMBL/GenBank/DDBJ databases">
        <title>The Genome Sequence of Cladophialophora immunda CBS83496.</title>
        <authorList>
            <consortium name="The Broad Institute Genomics Platform"/>
            <person name="Cuomo C."/>
            <person name="de Hoog S."/>
            <person name="Gorbushina A."/>
            <person name="Stielow B."/>
            <person name="Teixiera M."/>
            <person name="Abouelleil A."/>
            <person name="Chapman S.B."/>
            <person name="Priest M."/>
            <person name="Young S.K."/>
            <person name="Wortman J."/>
            <person name="Nusbaum C."/>
            <person name="Birren B."/>
        </authorList>
    </citation>
    <scope>NUCLEOTIDE SEQUENCE [LARGE SCALE GENOMIC DNA]</scope>
    <source>
        <strain evidence="3 4">CBS 83496</strain>
    </source>
</reference>
<dbReference type="AlphaFoldDB" id="A0A0D2ANH9"/>
<evidence type="ECO:0000256" key="2">
    <source>
        <dbReference type="SAM" id="Phobius"/>
    </source>
</evidence>
<feature type="transmembrane region" description="Helical" evidence="2">
    <location>
        <begin position="116"/>
        <end position="138"/>
    </location>
</feature>
<accession>A0A0D2ANH9</accession>
<sequence>MADPLDPAFSIYQGVWTDWSRGKTWGLTLTLCPTHATILTNSLAVFVTICGIQLWNIVRQLIYKFCTPAKPEMLTPHLRKQRAVLKNAGSDIITTAGRMLRLAWGHRRTSTGKPSLRSYSIGVFAIIYAILFWTAGIFSNRAISTGSTNGPWPALSRSKHCGIWNQTYFEIVNNNNVSTEENFGLVVQYVAKAGKDVQQSLEYAQECYGTNSPVTSVSSTCNTFKTSSLNWTVSPGTCPFPAQTCLKDSPVKVLDTEEIDSHEDLGINADPKDRLKYWRRTTCAVLDGTDRIKGWNGTIVGSPDSRPTPDTAHAYYGPSLYKDTEWTYAYSNFASFFDNFTAQVTLPYQLDVELAYALSDSKPSPSDFQPIEELVLKDADLNLLFLSYTGMYLEKVDDPWFSAHNEASFDSQYPYLQTRYYRDLAISTLACTEQHNFCTYDNNCTDFLGFDQVQRVASFNALLTPHQNATFDRMMRAVTESSLRNIIQSLALTTTPMLASNKTAVGASGAVLSSALPPDQWTSELVYYHSVAMAHLQRTIFQWATGSVAAVPQHFEYLLPPTEEQDIWYCNNMIVQSNAYQSFTLLIIILIIIFGTLVISAAAISKCFAKPPKDDLLDDRSPLRPRTPPLCNRKVGGSRRSDPLGAFELVNLELVPNNHRVSSPTLPAEDREISILSSSSNCENGGTRLAVPRRPTRDSWIAISLNDFESSPPEPRIQMGDCNSRRPMPRPFIVPPPTAHFSARPSERPKNGIIDSWI</sequence>
<keyword evidence="2" id="KW-0812">Transmembrane</keyword>
<protein>
    <submittedName>
        <fullName evidence="3">Uncharacterized protein</fullName>
    </submittedName>
</protein>
<proteinExistence type="predicted"/>
<name>A0A0D2ANH9_9EURO</name>
<organism evidence="3 4">
    <name type="scientific">Cladophialophora immunda</name>
    <dbReference type="NCBI Taxonomy" id="569365"/>
    <lineage>
        <taxon>Eukaryota</taxon>
        <taxon>Fungi</taxon>
        <taxon>Dikarya</taxon>
        <taxon>Ascomycota</taxon>
        <taxon>Pezizomycotina</taxon>
        <taxon>Eurotiomycetes</taxon>
        <taxon>Chaetothyriomycetidae</taxon>
        <taxon>Chaetothyriales</taxon>
        <taxon>Herpotrichiellaceae</taxon>
        <taxon>Cladophialophora</taxon>
    </lineage>
</organism>
<dbReference type="GeneID" id="27345668"/>
<dbReference type="HOGENOM" id="CLU_014247_0_0_1"/>
<feature type="transmembrane region" description="Helical" evidence="2">
    <location>
        <begin position="583"/>
        <end position="604"/>
    </location>
</feature>
<evidence type="ECO:0000256" key="1">
    <source>
        <dbReference type="SAM" id="MobiDB-lite"/>
    </source>
</evidence>
<dbReference type="OrthoDB" id="3540210at2759"/>
<dbReference type="Proteomes" id="UP000054466">
    <property type="component" value="Unassembled WGS sequence"/>
</dbReference>
<keyword evidence="2" id="KW-1133">Transmembrane helix</keyword>
<dbReference type="EMBL" id="KN847043">
    <property type="protein sequence ID" value="KIW26657.1"/>
    <property type="molecule type" value="Genomic_DNA"/>
</dbReference>
<feature type="region of interest" description="Disordered" evidence="1">
    <location>
        <begin position="618"/>
        <end position="637"/>
    </location>
</feature>
<evidence type="ECO:0000313" key="3">
    <source>
        <dbReference type="EMBL" id="KIW26657.1"/>
    </source>
</evidence>
<feature type="region of interest" description="Disordered" evidence="1">
    <location>
        <begin position="737"/>
        <end position="758"/>
    </location>
</feature>
<evidence type="ECO:0000313" key="4">
    <source>
        <dbReference type="Proteomes" id="UP000054466"/>
    </source>
</evidence>
<dbReference type="VEuPathDB" id="FungiDB:PV07_06474"/>
<keyword evidence="2" id="KW-0472">Membrane</keyword>
<keyword evidence="4" id="KW-1185">Reference proteome</keyword>
<dbReference type="RefSeq" id="XP_016246873.1">
    <property type="nucleotide sequence ID" value="XM_016393454.1"/>
</dbReference>
<gene>
    <name evidence="3" type="ORF">PV07_06474</name>
</gene>